<evidence type="ECO:0000256" key="1">
    <source>
        <dbReference type="SAM" id="Phobius"/>
    </source>
</evidence>
<accession>A0A4Q2RJ47</accession>
<dbReference type="Proteomes" id="UP000291838">
    <property type="component" value="Unassembled WGS sequence"/>
</dbReference>
<name>A0A4Q2RJ47_9ACTN</name>
<comment type="caution">
    <text evidence="2">The sequence shown here is derived from an EMBL/GenBank/DDBJ whole genome shotgun (WGS) entry which is preliminary data.</text>
</comment>
<evidence type="ECO:0000313" key="2">
    <source>
        <dbReference type="EMBL" id="RYB88276.1"/>
    </source>
</evidence>
<dbReference type="AlphaFoldDB" id="A0A4Q2RJ47"/>
<keyword evidence="1" id="KW-0812">Transmembrane</keyword>
<dbReference type="RefSeq" id="WP_129479791.1">
    <property type="nucleotide sequence ID" value="NZ_SDWS01000019.1"/>
</dbReference>
<dbReference type="PROSITE" id="PS51257">
    <property type="entry name" value="PROKAR_LIPOPROTEIN"/>
    <property type="match status" value="1"/>
</dbReference>
<feature type="transmembrane region" description="Helical" evidence="1">
    <location>
        <begin position="12"/>
        <end position="33"/>
    </location>
</feature>
<gene>
    <name evidence="2" type="ORF">EUA06_21955</name>
</gene>
<feature type="transmembrane region" description="Helical" evidence="1">
    <location>
        <begin position="67"/>
        <end position="91"/>
    </location>
</feature>
<sequence>MPHPPVREPLSPWPFAGMIGLACVAFVIGATPVVVGAPWWAVVVLGVVWVVAFLLAIQWFTARPKLVVVLPVAVALLWLATVLGGAAWLGWGLAGQ</sequence>
<organism evidence="2 3">
    <name type="scientific">Nocardioides glacieisoli</name>
    <dbReference type="NCBI Taxonomy" id="1168730"/>
    <lineage>
        <taxon>Bacteria</taxon>
        <taxon>Bacillati</taxon>
        <taxon>Actinomycetota</taxon>
        <taxon>Actinomycetes</taxon>
        <taxon>Propionibacteriales</taxon>
        <taxon>Nocardioidaceae</taxon>
        <taxon>Nocardioides</taxon>
    </lineage>
</organism>
<keyword evidence="1" id="KW-1133">Transmembrane helix</keyword>
<feature type="transmembrane region" description="Helical" evidence="1">
    <location>
        <begin position="39"/>
        <end position="60"/>
    </location>
</feature>
<keyword evidence="3" id="KW-1185">Reference proteome</keyword>
<evidence type="ECO:0000313" key="3">
    <source>
        <dbReference type="Proteomes" id="UP000291838"/>
    </source>
</evidence>
<protein>
    <submittedName>
        <fullName evidence="2">Uncharacterized protein</fullName>
    </submittedName>
</protein>
<reference evidence="2 3" key="1">
    <citation type="submission" date="2019-01" db="EMBL/GenBank/DDBJ databases">
        <title>Novel species of Nocardioides.</title>
        <authorList>
            <person name="Liu Q."/>
            <person name="Xin Y.-H."/>
        </authorList>
    </citation>
    <scope>NUCLEOTIDE SEQUENCE [LARGE SCALE GENOMIC DNA]</scope>
    <source>
        <strain evidence="2 3">HLT3-15</strain>
    </source>
</reference>
<keyword evidence="1" id="KW-0472">Membrane</keyword>
<dbReference type="OrthoDB" id="3788790at2"/>
<dbReference type="EMBL" id="SDWS01000019">
    <property type="protein sequence ID" value="RYB88276.1"/>
    <property type="molecule type" value="Genomic_DNA"/>
</dbReference>
<proteinExistence type="predicted"/>